<dbReference type="SUPFAM" id="SSF54826">
    <property type="entry name" value="Enolase N-terminal domain-like"/>
    <property type="match status" value="1"/>
</dbReference>
<evidence type="ECO:0000313" key="6">
    <source>
        <dbReference type="EMBL" id="CUU07991.1"/>
    </source>
</evidence>
<evidence type="ECO:0000313" key="7">
    <source>
        <dbReference type="Proteomes" id="UP000320623"/>
    </source>
</evidence>
<dbReference type="GO" id="GO:0046872">
    <property type="term" value="F:metal ion binding"/>
    <property type="evidence" value="ECO:0007669"/>
    <property type="project" value="UniProtKB-KW"/>
</dbReference>
<dbReference type="UniPathway" id="UPA00079"/>
<dbReference type="SMART" id="SM00922">
    <property type="entry name" value="MR_MLE"/>
    <property type="match status" value="1"/>
</dbReference>
<dbReference type="SFLD" id="SFLDF00009">
    <property type="entry name" value="o-succinylbenzoate_synthase"/>
    <property type="match status" value="1"/>
</dbReference>
<dbReference type="GO" id="GO:0043748">
    <property type="term" value="F:O-succinylbenzoate synthase activity"/>
    <property type="evidence" value="ECO:0007669"/>
    <property type="project" value="UniProtKB-EC"/>
</dbReference>
<evidence type="ECO:0000259" key="5">
    <source>
        <dbReference type="SMART" id="SM00922"/>
    </source>
</evidence>
<dbReference type="InterPro" id="IPR029017">
    <property type="entry name" value="Enolase-like_N"/>
</dbReference>
<dbReference type="EMBL" id="FAOO01000017">
    <property type="protein sequence ID" value="CUU07991.1"/>
    <property type="molecule type" value="Genomic_DNA"/>
</dbReference>
<evidence type="ECO:0000256" key="1">
    <source>
        <dbReference type="ARBA" id="ARBA00001968"/>
    </source>
</evidence>
<evidence type="ECO:0000256" key="2">
    <source>
        <dbReference type="ARBA" id="ARBA00022723"/>
    </source>
</evidence>
<dbReference type="InterPro" id="IPR013342">
    <property type="entry name" value="Mandelate_racemase_C"/>
</dbReference>
<dbReference type="SUPFAM" id="SSF51604">
    <property type="entry name" value="Enolase C-terminal domain-like"/>
    <property type="match status" value="1"/>
</dbReference>
<proteinExistence type="predicted"/>
<keyword evidence="7" id="KW-1185">Reference proteome</keyword>
<evidence type="ECO:0000256" key="3">
    <source>
        <dbReference type="ARBA" id="ARBA00029491"/>
    </source>
</evidence>
<dbReference type="AlphaFoldDB" id="A0A0S4N9K7"/>
<dbReference type="STRING" id="1643428.GCA_001442855_01917"/>
<dbReference type="SFLD" id="SFLDG00180">
    <property type="entry name" value="muconate_cycloisomerase"/>
    <property type="match status" value="1"/>
</dbReference>
<accession>A0A0S4N9K7</accession>
<keyword evidence="2" id="KW-0479">Metal-binding</keyword>
<dbReference type="PANTHER" id="PTHR48073">
    <property type="entry name" value="O-SUCCINYLBENZOATE SYNTHASE-RELATED"/>
    <property type="match status" value="1"/>
</dbReference>
<dbReference type="Gene3D" id="3.20.20.120">
    <property type="entry name" value="Enolase-like C-terminal domain"/>
    <property type="match status" value="1"/>
</dbReference>
<dbReference type="Gene3D" id="3.30.390.10">
    <property type="entry name" value="Enolase-like, N-terminal domain"/>
    <property type="match status" value="1"/>
</dbReference>
<dbReference type="NCBIfam" id="TIGR01928">
    <property type="entry name" value="menC_lowGC_arch"/>
    <property type="match status" value="1"/>
</dbReference>
<dbReference type="InterPro" id="IPR029065">
    <property type="entry name" value="Enolase_C-like"/>
</dbReference>
<dbReference type="Proteomes" id="UP000320623">
    <property type="component" value="Unassembled WGS sequence"/>
</dbReference>
<dbReference type="UniPathway" id="UPA01057">
    <property type="reaction ID" value="UER00165"/>
</dbReference>
<dbReference type="SFLD" id="SFLDS00001">
    <property type="entry name" value="Enolase"/>
    <property type="match status" value="1"/>
</dbReference>
<reference evidence="7" key="1">
    <citation type="submission" date="2015-11" db="EMBL/GenBank/DDBJ databases">
        <authorList>
            <person name="Varghese N."/>
        </authorList>
    </citation>
    <scope>NUCLEOTIDE SEQUENCE [LARGE SCALE GENOMIC DNA]</scope>
</reference>
<gene>
    <name evidence="6" type="ORF">JGI1_01955</name>
</gene>
<organism evidence="6 7">
    <name type="scientific">Candidatus Thermokryptus mobilis</name>
    <dbReference type="NCBI Taxonomy" id="1643428"/>
    <lineage>
        <taxon>Bacteria</taxon>
        <taxon>Pseudomonadati</taxon>
        <taxon>Candidatus Kryptoniota</taxon>
        <taxon>Candidatus Thermokryptus</taxon>
    </lineage>
</organism>
<dbReference type="PANTHER" id="PTHR48073:SF2">
    <property type="entry name" value="O-SUCCINYLBENZOATE SYNTHASE"/>
    <property type="match status" value="1"/>
</dbReference>
<feature type="domain" description="Mandelate racemase/muconate lactonizing enzyme C-terminal" evidence="5">
    <location>
        <begin position="155"/>
        <end position="248"/>
    </location>
</feature>
<comment type="cofactor">
    <cofactor evidence="1">
        <name>a divalent metal cation</name>
        <dbReference type="ChEBI" id="CHEBI:60240"/>
    </cofactor>
</comment>
<dbReference type="EC" id="4.2.1.113" evidence="3 4"/>
<dbReference type="InterPro" id="IPR036849">
    <property type="entry name" value="Enolase-like_C_sf"/>
</dbReference>
<dbReference type="InterPro" id="IPR010197">
    <property type="entry name" value="OSBS/NAAAR"/>
</dbReference>
<protein>
    <recommendedName>
        <fullName evidence="3 4">o-succinylbenzoate synthase</fullName>
        <ecNumber evidence="3 4">4.2.1.113</ecNumber>
    </recommendedName>
</protein>
<sequence>MSESREKKIIGLNLFHIKVPMTERFKISSGEVFVKDAIIVELKIKFGDEILYAFGEASPMAGSFYSSETPDSVWEELVRYSGIIKDFNFDNFFDGVENLSREMINLGLSSYARAGIETALWDGISRIKGEPIFKIIGGEMRKIESGLAVGICDSVEDLIKIVGKHLDSGNYKRVKIKIQKGWDIVPIKYMLKNFSDVPLMVDANCAYLRDDIEHLRKLDDFGLVMIEQPLSKDDLEGHAALQDKISTPICLDESVDSIERLEFAIKLGACRIVNIKIQRVGGIFISKKFHDICRNNGIPVWIGTMPEIGIGSAHALNLCVLDNCKFPTDVESSSRWYVDDVIEPLIDVKDGYVNFTEDLSFGLNFEKVSRYMVKRLEINF</sequence>
<evidence type="ECO:0000256" key="4">
    <source>
        <dbReference type="NCBIfam" id="TIGR01928"/>
    </source>
</evidence>
<dbReference type="GO" id="GO:0009234">
    <property type="term" value="P:menaquinone biosynthetic process"/>
    <property type="evidence" value="ECO:0007669"/>
    <property type="project" value="UniProtKB-UniRule"/>
</dbReference>
<name>A0A0S4N9K7_9BACT</name>
<dbReference type="Pfam" id="PF13378">
    <property type="entry name" value="MR_MLE_C"/>
    <property type="match status" value="1"/>
</dbReference>